<dbReference type="KEGG" id="crq:GCK72_017984"/>
<comment type="caution">
    <text evidence="6">Lacks conserved residue(s) required for the propagation of feature annotation.</text>
</comment>
<feature type="transmembrane region" description="Helical" evidence="6">
    <location>
        <begin position="43"/>
        <end position="68"/>
    </location>
</feature>
<evidence type="ECO:0000313" key="8">
    <source>
        <dbReference type="Proteomes" id="UP000483820"/>
    </source>
</evidence>
<dbReference type="GO" id="GO:0007606">
    <property type="term" value="P:sensory perception of chemical stimulus"/>
    <property type="evidence" value="ECO:0007669"/>
    <property type="project" value="UniProtKB-UniRule"/>
</dbReference>
<evidence type="ECO:0000256" key="6">
    <source>
        <dbReference type="RuleBase" id="RU280813"/>
    </source>
</evidence>
<organism evidence="7 8">
    <name type="scientific">Caenorhabditis remanei</name>
    <name type="common">Caenorhabditis vulgaris</name>
    <dbReference type="NCBI Taxonomy" id="31234"/>
    <lineage>
        <taxon>Eukaryota</taxon>
        <taxon>Metazoa</taxon>
        <taxon>Ecdysozoa</taxon>
        <taxon>Nematoda</taxon>
        <taxon>Chromadorea</taxon>
        <taxon>Rhabditida</taxon>
        <taxon>Rhabditina</taxon>
        <taxon>Rhabditomorpha</taxon>
        <taxon>Rhabditoidea</taxon>
        <taxon>Rhabditidae</taxon>
        <taxon>Peloderinae</taxon>
        <taxon>Caenorhabditis</taxon>
    </lineage>
</organism>
<dbReference type="AlphaFoldDB" id="A0A6A5G8X4"/>
<evidence type="ECO:0000313" key="7">
    <source>
        <dbReference type="EMBL" id="KAF1751430.1"/>
    </source>
</evidence>
<dbReference type="Pfam" id="PF02118">
    <property type="entry name" value="Srg"/>
    <property type="match status" value="1"/>
</dbReference>
<dbReference type="Proteomes" id="UP000483820">
    <property type="component" value="Chromosome V"/>
</dbReference>
<comment type="caution">
    <text evidence="7">The sequence shown here is derived from an EMBL/GenBank/DDBJ whole genome shotgun (WGS) entry which is preliminary data.</text>
</comment>
<evidence type="ECO:0000256" key="4">
    <source>
        <dbReference type="ARBA" id="ARBA00022989"/>
    </source>
</evidence>
<dbReference type="InterPro" id="IPR051119">
    <property type="entry name" value="Nematode_SR-like"/>
</dbReference>
<proteinExistence type="inferred from homology"/>
<accession>A0A6A5G8X4</accession>
<dbReference type="GO" id="GO:0016020">
    <property type="term" value="C:membrane"/>
    <property type="evidence" value="ECO:0007669"/>
    <property type="project" value="UniProtKB-SubCell"/>
</dbReference>
<dbReference type="InterPro" id="IPR000609">
    <property type="entry name" value="7TM_GPCR_serpentine_rcpt_Srg"/>
</dbReference>
<gene>
    <name evidence="7" type="ORF">GCK72_017984</name>
</gene>
<dbReference type="RefSeq" id="XP_003112594.2">
    <property type="nucleotide sequence ID" value="XM_003112546.2"/>
</dbReference>
<dbReference type="GeneID" id="9824001"/>
<feature type="transmembrane region" description="Helical" evidence="6">
    <location>
        <begin position="321"/>
        <end position="340"/>
    </location>
</feature>
<dbReference type="PANTHER" id="PTHR31627:SF2">
    <property type="entry name" value="SERPENTINE RECEPTOR CLASS GAMMA-30"/>
    <property type="match status" value="1"/>
</dbReference>
<feature type="transmembrane region" description="Helical" evidence="6">
    <location>
        <begin position="182"/>
        <end position="200"/>
    </location>
</feature>
<feature type="transmembrane region" description="Helical" evidence="6">
    <location>
        <begin position="279"/>
        <end position="301"/>
    </location>
</feature>
<feature type="transmembrane region" description="Helical" evidence="6">
    <location>
        <begin position="352"/>
        <end position="372"/>
    </location>
</feature>
<feature type="transmembrane region" description="Helical" evidence="6">
    <location>
        <begin position="80"/>
        <end position="99"/>
    </location>
</feature>
<feature type="transmembrane region" description="Helical" evidence="6">
    <location>
        <begin position="411"/>
        <end position="434"/>
    </location>
</feature>
<feature type="transmembrane region" description="Helical" evidence="6">
    <location>
        <begin position="221"/>
        <end position="240"/>
    </location>
</feature>
<comment type="similarity">
    <text evidence="2 6">Belongs to the nematode receptor-like protein srg family.</text>
</comment>
<dbReference type="GO" id="GO:0004888">
    <property type="term" value="F:transmembrane signaling receptor activity"/>
    <property type="evidence" value="ECO:0007669"/>
    <property type="project" value="InterPro"/>
</dbReference>
<dbReference type="CTD" id="9824001"/>
<protein>
    <recommendedName>
        <fullName evidence="6">Serpentine receptor class gamma</fullName>
    </recommendedName>
</protein>
<comment type="subcellular location">
    <subcellularLocation>
        <location evidence="1">Membrane</location>
        <topology evidence="1">Multi-pass membrane protein</topology>
    </subcellularLocation>
</comment>
<sequence length="457" mass="52576">MEQTNRIIIGSTILTFSLISIFLNITVTVALLHNWSSFRRQPFIQFVLSMILAGTIYTSVNFFVSIPCSFNYCQYLKDDNLLIILSLPNTLSFFAYLLANFGFSIYRSCIVFDILRNHLRAVQIVTLYLPWILSIYTVVDTTSRGCIKRFNRWSIGYTYNCSSCNVWFGISFIDVNFYAGQVLPILMCIMYGLMILNIYWKKTHNDGRSKKFTAFDVKLAIQYLIVCSVQYLASFLFYIVPKVGNGSVLAVIAMNIIGVIDMGLNPLILLIFNSKSIFIILMNVGLIRIFNYIPPLCPWALKQYPEPTQFISLLFIEQYFKFVKCLIFCFMIVNRANCVICPMSVGTIQKCVIPHVIMFSFLSPFIGVWTAFLSESQFIPFQGGFIHESKMTFHWIYFHQSHASSLEMFEFWRALSAFSFDILVVCPPVIMLCLNVRLRVDAFSQNNTMENTLSSPK</sequence>
<feature type="transmembrane region" description="Helical" evidence="6">
    <location>
        <begin position="119"/>
        <end position="138"/>
    </location>
</feature>
<reference evidence="7 8" key="1">
    <citation type="submission" date="2019-12" db="EMBL/GenBank/DDBJ databases">
        <title>Chromosome-level assembly of the Caenorhabditis remanei genome.</title>
        <authorList>
            <person name="Teterina A.A."/>
            <person name="Willis J.H."/>
            <person name="Phillips P.C."/>
        </authorList>
    </citation>
    <scope>NUCLEOTIDE SEQUENCE [LARGE SCALE GENOMIC DNA]</scope>
    <source>
        <strain evidence="7 8">PX506</strain>
        <tissue evidence="7">Whole organism</tissue>
    </source>
</reference>
<feature type="transmembrane region" description="Helical" evidence="6">
    <location>
        <begin position="7"/>
        <end position="31"/>
    </location>
</feature>
<dbReference type="EMBL" id="WUAV01000005">
    <property type="protein sequence ID" value="KAF1751430.1"/>
    <property type="molecule type" value="Genomic_DNA"/>
</dbReference>
<evidence type="ECO:0000256" key="3">
    <source>
        <dbReference type="ARBA" id="ARBA00022692"/>
    </source>
</evidence>
<dbReference type="PANTHER" id="PTHR31627">
    <property type="entry name" value="SERPENTINE RECEPTOR CLASS GAMMA-RELATED"/>
    <property type="match status" value="1"/>
</dbReference>
<feature type="transmembrane region" description="Helical" evidence="6">
    <location>
        <begin position="150"/>
        <end position="170"/>
    </location>
</feature>
<keyword evidence="4 6" id="KW-1133">Transmembrane helix</keyword>
<evidence type="ECO:0000256" key="5">
    <source>
        <dbReference type="ARBA" id="ARBA00023136"/>
    </source>
</evidence>
<keyword evidence="5 6" id="KW-0472">Membrane</keyword>
<evidence type="ECO:0000256" key="2">
    <source>
        <dbReference type="ARBA" id="ARBA00005692"/>
    </source>
</evidence>
<name>A0A6A5G8X4_CAERE</name>
<evidence type="ECO:0000256" key="1">
    <source>
        <dbReference type="ARBA" id="ARBA00004141"/>
    </source>
</evidence>
<feature type="transmembrane region" description="Helical" evidence="6">
    <location>
        <begin position="246"/>
        <end position="272"/>
    </location>
</feature>
<keyword evidence="3 6" id="KW-0812">Transmembrane</keyword>